<accession>A0A4R0IQZ5</accession>
<dbReference type="InterPro" id="IPR012349">
    <property type="entry name" value="Split_barrel_FMN-bd"/>
</dbReference>
<reference evidence="1 2" key="1">
    <citation type="submission" date="2019-02" db="EMBL/GenBank/DDBJ databases">
        <title>Kribbella capetownensis sp. nov. and Kribbella speibonae sp. nov., isolated from soil.</title>
        <authorList>
            <person name="Curtis S.M."/>
            <person name="Norton I."/>
            <person name="Everest G.J."/>
            <person name="Meyers P.R."/>
        </authorList>
    </citation>
    <scope>NUCLEOTIDE SEQUENCE [LARGE SCALE GENOMIC DNA]</scope>
    <source>
        <strain evidence="1 2">YM55</strain>
    </source>
</reference>
<dbReference type="Proteomes" id="UP000294225">
    <property type="component" value="Unassembled WGS sequence"/>
</dbReference>
<evidence type="ECO:0000313" key="2">
    <source>
        <dbReference type="Proteomes" id="UP000294225"/>
    </source>
</evidence>
<dbReference type="InterPro" id="IPR004378">
    <property type="entry name" value="F420H2_quin_Rdtase"/>
</dbReference>
<dbReference type="AlphaFoldDB" id="A0A4R0IQZ5"/>
<dbReference type="EMBL" id="SJKC01000007">
    <property type="protein sequence ID" value="TCC31075.1"/>
    <property type="molecule type" value="Genomic_DNA"/>
</dbReference>
<protein>
    <submittedName>
        <fullName evidence="1">DUF385 domain-containing protein</fullName>
    </submittedName>
</protein>
<dbReference type="GO" id="GO:0016491">
    <property type="term" value="F:oxidoreductase activity"/>
    <property type="evidence" value="ECO:0007669"/>
    <property type="project" value="InterPro"/>
</dbReference>
<name>A0A4R0IQZ5_9ACTN</name>
<dbReference type="Pfam" id="PF04075">
    <property type="entry name" value="F420H2_quin_red"/>
    <property type="match status" value="1"/>
</dbReference>
<comment type="caution">
    <text evidence="1">The sequence shown here is derived from an EMBL/GenBank/DDBJ whole genome shotgun (WGS) entry which is preliminary data.</text>
</comment>
<organism evidence="1 2">
    <name type="scientific">Kribbella speibonae</name>
    <dbReference type="NCBI Taxonomy" id="1572660"/>
    <lineage>
        <taxon>Bacteria</taxon>
        <taxon>Bacillati</taxon>
        <taxon>Actinomycetota</taxon>
        <taxon>Actinomycetes</taxon>
        <taxon>Propionibacteriales</taxon>
        <taxon>Kribbellaceae</taxon>
        <taxon>Kribbella</taxon>
    </lineage>
</organism>
<sequence>MYRSGRPNRTARVLNRIGAFQYAHRIAAPRRAVTLEVIGRRSGRTITFPLVLTRYQGERYLVAMLGQQANWVRNVRADDGHAVLLHGRREPVLLEEVKPGARAPILRHFLELAPGGRAHIPVDRKAPLADFEQIAADFPVFRVTTRSTP</sequence>
<evidence type="ECO:0000313" key="1">
    <source>
        <dbReference type="EMBL" id="TCC31075.1"/>
    </source>
</evidence>
<proteinExistence type="predicted"/>
<gene>
    <name evidence="1" type="ORF">E0H92_37070</name>
</gene>
<dbReference type="Gene3D" id="2.30.110.10">
    <property type="entry name" value="Electron Transport, Fmn-binding Protein, Chain A"/>
    <property type="match status" value="1"/>
</dbReference>